<comment type="caution">
    <text evidence="1">The sequence shown here is derived from an EMBL/GenBank/DDBJ whole genome shotgun (WGS) entry which is preliminary data.</text>
</comment>
<protein>
    <submittedName>
        <fullName evidence="1">Uncharacterized protein</fullName>
    </submittedName>
</protein>
<sequence>MQRIFFHRQLLVFLNCAQFNFVKPIYRKRNTMSNALHRESEYYILEQSYIFSFMMKEDRKDDVIINME</sequence>
<dbReference type="AlphaFoldDB" id="A0A120EE92"/>
<gene>
    <name evidence="1" type="ORF">AWW70_20320</name>
</gene>
<evidence type="ECO:0000313" key="2">
    <source>
        <dbReference type="Proteomes" id="UP000065797"/>
    </source>
</evidence>
<reference evidence="1 2" key="1">
    <citation type="submission" date="2016-01" db="EMBL/GenBank/DDBJ databases">
        <authorList>
            <person name="McClelland M."/>
            <person name="Jain A."/>
            <person name="Saraogi P."/>
            <person name="Mendelson R."/>
            <person name="Westerman R."/>
            <person name="SanMiguel P."/>
            <person name="Csonka L."/>
        </authorList>
    </citation>
    <scope>NUCLEOTIDE SEQUENCE [LARGE SCALE GENOMIC DNA]</scope>
    <source>
        <strain evidence="1 2">PE8-15</strain>
    </source>
</reference>
<evidence type="ECO:0000313" key="1">
    <source>
        <dbReference type="EMBL" id="KWU58621.1"/>
    </source>
</evidence>
<name>A0A120EE92_BACMY</name>
<proteinExistence type="predicted"/>
<dbReference type="EMBL" id="LRPH01000071">
    <property type="protein sequence ID" value="KWU58621.1"/>
    <property type="molecule type" value="Genomic_DNA"/>
</dbReference>
<dbReference type="Proteomes" id="UP000065797">
    <property type="component" value="Unassembled WGS sequence"/>
</dbReference>
<accession>A0A120EE92</accession>
<organism evidence="1 2">
    <name type="scientific">Bacillus mycoides</name>
    <dbReference type="NCBI Taxonomy" id="1405"/>
    <lineage>
        <taxon>Bacteria</taxon>
        <taxon>Bacillati</taxon>
        <taxon>Bacillota</taxon>
        <taxon>Bacilli</taxon>
        <taxon>Bacillales</taxon>
        <taxon>Bacillaceae</taxon>
        <taxon>Bacillus</taxon>
        <taxon>Bacillus cereus group</taxon>
    </lineage>
</organism>